<sequence length="204" mass="22720">MNSFIKLSRTQFTTTEASILRSFTYGSVELHGEKANLSARPDYGIWHGVHEAICLNVLIVEAKNIDSGVAQALGYMGCIHRERKRFPKRHSTVYGMASNGSASWFLKISNDSKGVRIPPISPRTQGMSVAKELDWWLSPADTFAGMSGGGWDSVFPTLALEVDVSESYSQLCKNAQWWYSNSDHLTRCVVIITATRSPTWRVDV</sequence>
<dbReference type="Proteomes" id="UP000000724">
    <property type="component" value="Contig Pc00c13"/>
</dbReference>
<evidence type="ECO:0000313" key="2">
    <source>
        <dbReference type="Proteomes" id="UP000000724"/>
    </source>
</evidence>
<proteinExistence type="predicted"/>
<dbReference type="HOGENOM" id="CLU_1343645_0_0_1"/>
<protein>
    <submittedName>
        <fullName evidence="1">Uncharacterized protein</fullName>
    </submittedName>
</protein>
<evidence type="ECO:0000313" key="1">
    <source>
        <dbReference type="EMBL" id="CAP92548.1"/>
    </source>
</evidence>
<reference evidence="1 2" key="1">
    <citation type="journal article" date="2008" name="Nat. Biotechnol.">
        <title>Genome sequencing and analysis of the filamentous fungus Penicillium chrysogenum.</title>
        <authorList>
            <person name="van den Berg M.A."/>
            <person name="Albang R."/>
            <person name="Albermann K."/>
            <person name="Badger J.H."/>
            <person name="Daran J.-M."/>
            <person name="Driessen A.J.M."/>
            <person name="Garcia-Estrada C."/>
            <person name="Fedorova N.D."/>
            <person name="Harris D.M."/>
            <person name="Heijne W.H.M."/>
            <person name="Joardar V.S."/>
            <person name="Kiel J.A.K.W."/>
            <person name="Kovalchuk A."/>
            <person name="Martin J.F."/>
            <person name="Nierman W.C."/>
            <person name="Nijland J.G."/>
            <person name="Pronk J.T."/>
            <person name="Roubos J.A."/>
            <person name="van der Klei I.J."/>
            <person name="van Peij N.N.M.E."/>
            <person name="Veenhuis M."/>
            <person name="von Doehren H."/>
            <person name="Wagner C."/>
            <person name="Wortman J.R."/>
            <person name="Bovenberg R.A.L."/>
        </authorList>
    </citation>
    <scope>NUCLEOTIDE SEQUENCE [LARGE SCALE GENOMIC DNA]</scope>
    <source>
        <strain evidence="2">ATCC 28089 / DSM 1075 / NRRL 1951 / Wisconsin 54-1255</strain>
    </source>
</reference>
<accession>B6H2N6</accession>
<dbReference type="EMBL" id="AM920428">
    <property type="protein sequence ID" value="CAP92548.1"/>
    <property type="molecule type" value="Genomic_DNA"/>
</dbReference>
<gene>
    <name evidence="1" type="ORF">Pc13g14790</name>
    <name evidence="1" type="ORF">PCH_Pc13g14790</name>
</gene>
<dbReference type="AlphaFoldDB" id="B6H2N6"/>
<dbReference type="OrthoDB" id="4363545at2759"/>
<organism evidence="1 2">
    <name type="scientific">Penicillium rubens (strain ATCC 28089 / DSM 1075 / NRRL 1951 / Wisconsin 54-1255)</name>
    <name type="common">Penicillium chrysogenum</name>
    <dbReference type="NCBI Taxonomy" id="500485"/>
    <lineage>
        <taxon>Eukaryota</taxon>
        <taxon>Fungi</taxon>
        <taxon>Dikarya</taxon>
        <taxon>Ascomycota</taxon>
        <taxon>Pezizomycotina</taxon>
        <taxon>Eurotiomycetes</taxon>
        <taxon>Eurotiomycetidae</taxon>
        <taxon>Eurotiales</taxon>
        <taxon>Aspergillaceae</taxon>
        <taxon>Penicillium</taxon>
        <taxon>Penicillium chrysogenum species complex</taxon>
    </lineage>
</organism>
<keyword evidence="2" id="KW-1185">Reference proteome</keyword>
<name>B6H2N6_PENRW</name>
<dbReference type="OMA" id="VYGMASN"/>
<dbReference type="VEuPathDB" id="FungiDB:PCH_Pc13g14790"/>